<dbReference type="Pfam" id="PF03743">
    <property type="entry name" value="TrbI"/>
    <property type="match status" value="1"/>
</dbReference>
<feature type="compositionally biased region" description="Low complexity" evidence="7">
    <location>
        <begin position="191"/>
        <end position="214"/>
    </location>
</feature>
<dbReference type="InterPro" id="IPR047695">
    <property type="entry name" value="T4SS_VirB10/PtlG"/>
</dbReference>
<feature type="transmembrane region" description="Helical" evidence="8">
    <location>
        <begin position="58"/>
        <end position="83"/>
    </location>
</feature>
<organism evidence="9 10">
    <name type="scientific">Pararobbsia alpina</name>
    <dbReference type="NCBI Taxonomy" id="621374"/>
    <lineage>
        <taxon>Bacteria</taxon>
        <taxon>Pseudomonadati</taxon>
        <taxon>Pseudomonadota</taxon>
        <taxon>Betaproteobacteria</taxon>
        <taxon>Burkholderiales</taxon>
        <taxon>Burkholderiaceae</taxon>
        <taxon>Pararobbsia</taxon>
    </lineage>
</organism>
<feature type="region of interest" description="Disordered" evidence="7">
    <location>
        <begin position="93"/>
        <end position="112"/>
    </location>
</feature>
<evidence type="ECO:0000256" key="2">
    <source>
        <dbReference type="ARBA" id="ARBA00010265"/>
    </source>
</evidence>
<evidence type="ECO:0000256" key="1">
    <source>
        <dbReference type="ARBA" id="ARBA00004162"/>
    </source>
</evidence>
<evidence type="ECO:0000256" key="3">
    <source>
        <dbReference type="ARBA" id="ARBA00022475"/>
    </source>
</evidence>
<keyword evidence="3" id="KW-1003">Cell membrane</keyword>
<evidence type="ECO:0000313" key="9">
    <source>
        <dbReference type="EMBL" id="CAB3782208.1"/>
    </source>
</evidence>
<evidence type="ECO:0000256" key="7">
    <source>
        <dbReference type="SAM" id="MobiDB-lite"/>
    </source>
</evidence>
<feature type="compositionally biased region" description="Basic and acidic residues" evidence="7">
    <location>
        <begin position="1"/>
        <end position="11"/>
    </location>
</feature>
<protein>
    <recommendedName>
        <fullName evidence="11">Type IV secretion system protein virB10</fullName>
    </recommendedName>
</protein>
<comment type="subcellular location">
    <subcellularLocation>
        <location evidence="1">Cell membrane</location>
        <topology evidence="1">Single-pass membrane protein</topology>
    </subcellularLocation>
</comment>
<dbReference type="RefSeq" id="WP_175104055.1">
    <property type="nucleotide sequence ID" value="NZ_CADIKM010000004.1"/>
</dbReference>
<dbReference type="InterPro" id="IPR005498">
    <property type="entry name" value="T4SS_VirB10/TraB/TrbI"/>
</dbReference>
<evidence type="ECO:0000256" key="4">
    <source>
        <dbReference type="ARBA" id="ARBA00022692"/>
    </source>
</evidence>
<comment type="similarity">
    <text evidence="2">Belongs to the TrbI/VirB10 family.</text>
</comment>
<reference evidence="9 10" key="1">
    <citation type="submission" date="2020-04" db="EMBL/GenBank/DDBJ databases">
        <authorList>
            <person name="De Canck E."/>
        </authorList>
    </citation>
    <scope>NUCLEOTIDE SEQUENCE [LARGE SCALE GENOMIC DNA]</scope>
    <source>
        <strain evidence="9 10">LMG 28138</strain>
    </source>
</reference>
<keyword evidence="10" id="KW-1185">Reference proteome</keyword>
<evidence type="ECO:0000256" key="6">
    <source>
        <dbReference type="ARBA" id="ARBA00023136"/>
    </source>
</evidence>
<keyword evidence="6 8" id="KW-0472">Membrane</keyword>
<accession>A0A6S7C6F0</accession>
<evidence type="ECO:0000313" key="10">
    <source>
        <dbReference type="Proteomes" id="UP000494115"/>
    </source>
</evidence>
<dbReference type="InterPro" id="IPR042217">
    <property type="entry name" value="T4SS_VirB10/TrbI"/>
</dbReference>
<dbReference type="AlphaFoldDB" id="A0A6S7C6F0"/>
<sequence>MSDDTPRHVIEPDEVPENGRSAGSPSASDGRTATSPTDRGVPDRGMPDLGQRSGRPKAWWLTPLAVVVVVVVGAIWTVHGFLARHDATAKARRDAALEEPTQGRNFGDEPASAAAVPASGTLAVRGAGAANGAGAVNGVGTADARSASVPAVVAARSPVGGPRAAPQRSYYDAPLVMSGSGARPVGVLDNGPAGSPGASAALTPGAGAGPLSATRGQADSALGQALTPTLPPRVSAGSLGNRSLILAQGAKIDCAGDTAFDSSEAGLSSCTVTKNVYSDDGRVVLIERGSQINSEYRSTLSPGQKRVFILAARIETPNGVTVEIDSPAADALGRMGVGGDVDNHWGERIGAAMLLGFTQDAIGYLATRGGNGNSSIVFENTQQSGSDMATRVLDSTINIAPTLTQNQGAEFTIVVARDLDFSFVYALQVEGAQ</sequence>
<dbReference type="CDD" id="cd16429">
    <property type="entry name" value="VirB10"/>
    <property type="match status" value="1"/>
</dbReference>
<feature type="region of interest" description="Disordered" evidence="7">
    <location>
        <begin position="188"/>
        <end position="216"/>
    </location>
</feature>
<evidence type="ECO:0000256" key="5">
    <source>
        <dbReference type="ARBA" id="ARBA00022989"/>
    </source>
</evidence>
<proteinExistence type="inferred from homology"/>
<evidence type="ECO:0000256" key="8">
    <source>
        <dbReference type="SAM" id="Phobius"/>
    </source>
</evidence>
<feature type="compositionally biased region" description="Polar residues" evidence="7">
    <location>
        <begin position="21"/>
        <end position="37"/>
    </location>
</feature>
<dbReference type="NCBIfam" id="NF038091">
    <property type="entry name" value="T4SS_VirB10"/>
    <property type="match status" value="1"/>
</dbReference>
<feature type="region of interest" description="Disordered" evidence="7">
    <location>
        <begin position="1"/>
        <end position="55"/>
    </location>
</feature>
<dbReference type="Gene3D" id="2.40.128.260">
    <property type="entry name" value="Type IV secretion system, VirB10/TraB/TrbI"/>
    <property type="match status" value="1"/>
</dbReference>
<keyword evidence="5 8" id="KW-1133">Transmembrane helix</keyword>
<gene>
    <name evidence="9" type="ORF">LMG28138_01463</name>
</gene>
<name>A0A6S7C6F0_9BURK</name>
<evidence type="ECO:0008006" key="11">
    <source>
        <dbReference type="Google" id="ProtNLM"/>
    </source>
</evidence>
<dbReference type="Proteomes" id="UP000494115">
    <property type="component" value="Unassembled WGS sequence"/>
</dbReference>
<dbReference type="EMBL" id="CADIKM010000004">
    <property type="protein sequence ID" value="CAB3782208.1"/>
    <property type="molecule type" value="Genomic_DNA"/>
</dbReference>
<dbReference type="GO" id="GO:0005886">
    <property type="term" value="C:plasma membrane"/>
    <property type="evidence" value="ECO:0007669"/>
    <property type="project" value="UniProtKB-SubCell"/>
</dbReference>
<keyword evidence="4 8" id="KW-0812">Transmembrane</keyword>